<keyword evidence="1" id="KW-1133">Transmembrane helix</keyword>
<accession>A0A4P5PBD3</accession>
<feature type="transmembrane region" description="Helical" evidence="1">
    <location>
        <begin position="41"/>
        <end position="61"/>
    </location>
</feature>
<evidence type="ECO:0008006" key="4">
    <source>
        <dbReference type="Google" id="ProtNLM"/>
    </source>
</evidence>
<dbReference type="OrthoDB" id="2194829at2"/>
<comment type="caution">
    <text evidence="2">The sequence shown here is derived from an EMBL/GenBank/DDBJ whole genome shotgun (WGS) entry which is preliminary data.</text>
</comment>
<name>A0A4P5PBD3_9ENTE</name>
<feature type="transmembrane region" description="Helical" evidence="1">
    <location>
        <begin position="6"/>
        <end position="21"/>
    </location>
</feature>
<protein>
    <recommendedName>
        <fullName evidence="4">DUF3784 domain-containing protein</fullName>
    </recommendedName>
</protein>
<gene>
    <name evidence="2" type="ORF">NRIC_11390</name>
</gene>
<proteinExistence type="predicted"/>
<keyword evidence="1" id="KW-0472">Membrane</keyword>
<dbReference type="Proteomes" id="UP000290567">
    <property type="component" value="Unassembled WGS sequence"/>
</dbReference>
<keyword evidence="1" id="KW-0812">Transmembrane</keyword>
<evidence type="ECO:0000313" key="3">
    <source>
        <dbReference type="Proteomes" id="UP000290567"/>
    </source>
</evidence>
<evidence type="ECO:0000256" key="1">
    <source>
        <dbReference type="SAM" id="Phobius"/>
    </source>
</evidence>
<organism evidence="2 3">
    <name type="scientific">Enterococcus florum</name>
    <dbReference type="NCBI Taxonomy" id="2480627"/>
    <lineage>
        <taxon>Bacteria</taxon>
        <taxon>Bacillati</taxon>
        <taxon>Bacillota</taxon>
        <taxon>Bacilli</taxon>
        <taxon>Lactobacillales</taxon>
        <taxon>Enterococcaceae</taxon>
        <taxon>Enterococcus</taxon>
    </lineage>
</organism>
<sequence length="93" mass="10571">MIQILMIVMAVLLFLCSYYLLQRSESLFVLIAKTKDNQRFLRYFGLLYAAFGVIGLFIAIIDHSTPSMIYLIIVILFSAVFSIQLAKKAKSSL</sequence>
<dbReference type="RefSeq" id="WP_146621711.1">
    <property type="nucleotide sequence ID" value="NZ_BJCC01000009.1"/>
</dbReference>
<reference evidence="3" key="1">
    <citation type="submission" date="2019-02" db="EMBL/GenBank/DDBJ databases">
        <title>Draft genome sequence of Enterococcus sp. Gos25-1.</title>
        <authorList>
            <person name="Tanaka N."/>
            <person name="Shiwa Y."/>
            <person name="Fujita N."/>
        </authorList>
    </citation>
    <scope>NUCLEOTIDE SEQUENCE [LARGE SCALE GENOMIC DNA]</scope>
    <source>
        <strain evidence="3">Gos25-1</strain>
    </source>
</reference>
<keyword evidence="3" id="KW-1185">Reference proteome</keyword>
<evidence type="ECO:0000313" key="2">
    <source>
        <dbReference type="EMBL" id="GCF93248.1"/>
    </source>
</evidence>
<dbReference type="AlphaFoldDB" id="A0A4P5PBD3"/>
<dbReference type="EMBL" id="BJCC01000009">
    <property type="protein sequence ID" value="GCF93248.1"/>
    <property type="molecule type" value="Genomic_DNA"/>
</dbReference>
<feature type="transmembrane region" description="Helical" evidence="1">
    <location>
        <begin position="67"/>
        <end position="86"/>
    </location>
</feature>